<evidence type="ECO:0000313" key="1">
    <source>
        <dbReference type="EMBL" id="AIF17510.1"/>
    </source>
</evidence>
<sequence>MQQYQQKQSFLPAKKSDTFVQKNILVRIYCKFVTYEGEPILVAARIEFTHHVIKRKTTREDWLVRSNSYRDTRQKLPEMEKLMRDKGTWYQKFDEEEGLMKYYCLINNLEVYCGILIEDENVILITTYWPYTRKMKRRLFPRKMENYERIILEEE</sequence>
<name>A0A075HQ60_9EURY</name>
<organism evidence="1">
    <name type="scientific">uncultured marine group II/III euryarchaeote KM3_77_F08</name>
    <dbReference type="NCBI Taxonomy" id="1456512"/>
    <lineage>
        <taxon>Archaea</taxon>
        <taxon>Methanobacteriati</taxon>
        <taxon>Methanobacteriota</taxon>
        <taxon>environmental samples</taxon>
    </lineage>
</organism>
<dbReference type="EMBL" id="KF901084">
    <property type="protein sequence ID" value="AIF17510.1"/>
    <property type="molecule type" value="Genomic_DNA"/>
</dbReference>
<accession>A0A075HQ60</accession>
<dbReference type="AlphaFoldDB" id="A0A075HQ60"/>
<reference evidence="1" key="1">
    <citation type="journal article" date="2014" name="Genome Biol. Evol.">
        <title>Pangenome evidence for extensive interdomain horizontal transfer affecting lineage core and shell genes in uncultured planktonic thaumarchaeota and euryarchaeota.</title>
        <authorList>
            <person name="Deschamps P."/>
            <person name="Zivanovic Y."/>
            <person name="Moreira D."/>
            <person name="Rodriguez-Valera F."/>
            <person name="Lopez-Garcia P."/>
        </authorList>
    </citation>
    <scope>NUCLEOTIDE SEQUENCE</scope>
</reference>
<proteinExistence type="predicted"/>
<protein>
    <submittedName>
        <fullName evidence="1">Uncharacterized protein</fullName>
    </submittedName>
</protein>